<gene>
    <name evidence="2" type="ORF">ACD_78C00141G0001</name>
</gene>
<proteinExistence type="predicted"/>
<feature type="non-terminal residue" evidence="2">
    <location>
        <position position="77"/>
    </location>
</feature>
<dbReference type="EMBL" id="AMFJ01034141">
    <property type="protein sequence ID" value="EKD30145.1"/>
    <property type="molecule type" value="Genomic_DNA"/>
</dbReference>
<dbReference type="InterPro" id="IPR012336">
    <property type="entry name" value="Thioredoxin-like_fold"/>
</dbReference>
<reference evidence="2" key="1">
    <citation type="journal article" date="2012" name="Science">
        <title>Fermentation, hydrogen, and sulfur metabolism in multiple uncultivated bacterial phyla.</title>
        <authorList>
            <person name="Wrighton K.C."/>
            <person name="Thomas B.C."/>
            <person name="Sharon I."/>
            <person name="Miller C.S."/>
            <person name="Castelle C.J."/>
            <person name="VerBerkmoes N.C."/>
            <person name="Wilkins M.J."/>
            <person name="Hettich R.L."/>
            <person name="Lipton M.S."/>
            <person name="Williams K.H."/>
            <person name="Long P.E."/>
            <person name="Banfield J.F."/>
        </authorList>
    </citation>
    <scope>NUCLEOTIDE SEQUENCE [LARGE SCALE GENOMIC DNA]</scope>
</reference>
<protein>
    <recommendedName>
        <fullName evidence="1">Thioredoxin-like fold domain-containing protein</fullName>
    </recommendedName>
</protein>
<feature type="domain" description="Thioredoxin-like fold" evidence="1">
    <location>
        <begin position="29"/>
        <end position="71"/>
    </location>
</feature>
<sequence>MYALEDQKKGDKVTDEERTALGKKIELDPIEMQKSLDEGWYLNQIIKEKNEGEAMGLEGTPSIYLNGKIMKFKSKEE</sequence>
<comment type="caution">
    <text evidence="2">The sequence shown here is derived from an EMBL/GenBank/DDBJ whole genome shotgun (WGS) entry which is preliminary data.</text>
</comment>
<name>K1XIM5_9BACT</name>
<dbReference type="InterPro" id="IPR036249">
    <property type="entry name" value="Thioredoxin-like_sf"/>
</dbReference>
<dbReference type="Gene3D" id="3.40.30.10">
    <property type="entry name" value="Glutaredoxin"/>
    <property type="match status" value="1"/>
</dbReference>
<dbReference type="Pfam" id="PF13462">
    <property type="entry name" value="Thioredoxin_4"/>
    <property type="match status" value="1"/>
</dbReference>
<evidence type="ECO:0000313" key="2">
    <source>
        <dbReference type="EMBL" id="EKD30145.1"/>
    </source>
</evidence>
<dbReference type="AlphaFoldDB" id="K1XIM5"/>
<evidence type="ECO:0000259" key="1">
    <source>
        <dbReference type="Pfam" id="PF13462"/>
    </source>
</evidence>
<dbReference type="SUPFAM" id="SSF52833">
    <property type="entry name" value="Thioredoxin-like"/>
    <property type="match status" value="1"/>
</dbReference>
<organism evidence="2">
    <name type="scientific">uncultured bacterium</name>
    <name type="common">gcode 4</name>
    <dbReference type="NCBI Taxonomy" id="1234023"/>
    <lineage>
        <taxon>Bacteria</taxon>
        <taxon>environmental samples</taxon>
    </lineage>
</organism>
<accession>K1XIM5</accession>